<comment type="caution">
    <text evidence="1">The sequence shown here is derived from an EMBL/GenBank/DDBJ whole genome shotgun (WGS) entry which is preliminary data.</text>
</comment>
<protein>
    <submittedName>
        <fullName evidence="1">GTP pyrophosphokinase family protein</fullName>
    </submittedName>
</protein>
<keyword evidence="2" id="KW-1185">Reference proteome</keyword>
<reference evidence="1" key="1">
    <citation type="submission" date="2019-04" db="EMBL/GenBank/DDBJ databases">
        <title>Microbes associate with the intestines of laboratory mice.</title>
        <authorList>
            <person name="Navarre W."/>
            <person name="Wong E."/>
            <person name="Huang K."/>
            <person name="Tropini C."/>
            <person name="Ng K."/>
            <person name="Yu B."/>
        </authorList>
    </citation>
    <scope>NUCLEOTIDE SEQUENCE</scope>
    <source>
        <strain evidence="1">NM72_1-8</strain>
    </source>
</reference>
<evidence type="ECO:0000313" key="1">
    <source>
        <dbReference type="EMBL" id="TGX97480.1"/>
    </source>
</evidence>
<dbReference type="Proteomes" id="UP000307720">
    <property type="component" value="Unassembled WGS sequence"/>
</dbReference>
<organism evidence="1 2">
    <name type="scientific">Hominisplanchenecus murintestinalis</name>
    <dbReference type="NCBI Taxonomy" id="2941517"/>
    <lineage>
        <taxon>Bacteria</taxon>
        <taxon>Bacillati</taxon>
        <taxon>Bacillota</taxon>
        <taxon>Clostridia</taxon>
        <taxon>Lachnospirales</taxon>
        <taxon>Lachnospiraceae</taxon>
        <taxon>Hominisplanchenecus</taxon>
    </lineage>
</organism>
<gene>
    <name evidence="1" type="ORF">E5357_12530</name>
</gene>
<name>A0AC61QYK9_9FIRM</name>
<sequence>MEDAMERVRNFINERVLPEKAEVLFGSAKHFEEEMMMYDCAIREVRTKLEVLNEELSVRYNRNPIKHIKTRLKRPVSILKKMRSKGYEISIESMTEHLNDVAGIRVVCYFIDDIYDIARWLAKQDDIRLLKVKDYIRSPKPNGYRSLHMIIEIPVFFLEEKRMMRVEVQIRTVAMDFWASLEHQLRYKKDLEGLENAEEIGVELKQCAETIAQTDEQMQSIREKIGVFTELT</sequence>
<evidence type="ECO:0000313" key="2">
    <source>
        <dbReference type="Proteomes" id="UP000307720"/>
    </source>
</evidence>
<proteinExistence type="predicted"/>
<dbReference type="EMBL" id="SRZB01000031">
    <property type="protein sequence ID" value="TGX97480.1"/>
    <property type="molecule type" value="Genomic_DNA"/>
</dbReference>
<accession>A0AC61QYK9</accession>